<accession>A0A6C0DIJ3</accession>
<organism evidence="1">
    <name type="scientific">viral metagenome</name>
    <dbReference type="NCBI Taxonomy" id="1070528"/>
    <lineage>
        <taxon>unclassified sequences</taxon>
        <taxon>metagenomes</taxon>
        <taxon>organismal metagenomes</taxon>
    </lineage>
</organism>
<dbReference type="AlphaFoldDB" id="A0A6C0DIJ3"/>
<evidence type="ECO:0000313" key="1">
    <source>
        <dbReference type="EMBL" id="QHT16172.1"/>
    </source>
</evidence>
<name>A0A6C0DIJ3_9ZZZZ</name>
<sequence>MTTMSTSIVKQLLINNLHISSDNLLDKIKSYCFYDAKTWETISFIKSKKERIHHIFNNETYSRANPIHNHGIEIDDDYDDEHWYFRVNNNDDGRNRQFQAVNCRVCGNYVHPIVPNNIKCFCHNDNDWIDGDDGWFDNDDDEEWEEWDEED</sequence>
<proteinExistence type="predicted"/>
<reference evidence="1" key="1">
    <citation type="journal article" date="2020" name="Nature">
        <title>Giant virus diversity and host interactions through global metagenomics.</title>
        <authorList>
            <person name="Schulz F."/>
            <person name="Roux S."/>
            <person name="Paez-Espino D."/>
            <person name="Jungbluth S."/>
            <person name="Walsh D.A."/>
            <person name="Denef V.J."/>
            <person name="McMahon K.D."/>
            <person name="Konstantinidis K.T."/>
            <person name="Eloe-Fadrosh E.A."/>
            <person name="Kyrpides N.C."/>
            <person name="Woyke T."/>
        </authorList>
    </citation>
    <scope>NUCLEOTIDE SEQUENCE</scope>
    <source>
        <strain evidence="1">GVMAG-M-3300023174-182</strain>
    </source>
</reference>
<dbReference type="EMBL" id="MN739616">
    <property type="protein sequence ID" value="QHT16172.1"/>
    <property type="molecule type" value="Genomic_DNA"/>
</dbReference>
<protein>
    <submittedName>
        <fullName evidence="1">Uncharacterized protein</fullName>
    </submittedName>
</protein>